<gene>
    <name evidence="5" type="primary">SUMO3</name>
    <name evidence="5" type="ORF">FJT64_027149</name>
</gene>
<dbReference type="SMART" id="SM00213">
    <property type="entry name" value="UBQ"/>
    <property type="match status" value="1"/>
</dbReference>
<accession>A0A6A4W1K4</accession>
<dbReference type="InterPro" id="IPR022617">
    <property type="entry name" value="Rad60/SUMO-like_dom"/>
</dbReference>
<evidence type="ECO:0000256" key="2">
    <source>
        <dbReference type="RuleBase" id="RU361190"/>
    </source>
</evidence>
<comment type="subcellular location">
    <subcellularLocation>
        <location evidence="2">Nucleus</location>
    </subcellularLocation>
</comment>
<dbReference type="OrthoDB" id="442921at2759"/>
<dbReference type="CDD" id="cd16115">
    <property type="entry name" value="Ubl_SUMO2_3_4"/>
    <property type="match status" value="1"/>
</dbReference>
<dbReference type="FunFam" id="3.10.20.90:FF:000174">
    <property type="entry name" value="Small ubiquitin-related modifier"/>
    <property type="match status" value="1"/>
</dbReference>
<comment type="caution">
    <text evidence="5">The sequence shown here is derived from an EMBL/GenBank/DDBJ whole genome shotgun (WGS) entry which is preliminary data.</text>
</comment>
<evidence type="ECO:0000256" key="3">
    <source>
        <dbReference type="SAM" id="MobiDB-lite"/>
    </source>
</evidence>
<feature type="region of interest" description="Disordered" evidence="3">
    <location>
        <begin position="1"/>
        <end position="26"/>
    </location>
</feature>
<dbReference type="PROSITE" id="PS50053">
    <property type="entry name" value="UBIQUITIN_2"/>
    <property type="match status" value="1"/>
</dbReference>
<dbReference type="Gene3D" id="3.10.20.90">
    <property type="entry name" value="Phosphatidylinositol 3-kinase Catalytic Subunit, Chain A, domain 1"/>
    <property type="match status" value="1"/>
</dbReference>
<feature type="domain" description="Ubiquitin-like" evidence="4">
    <location>
        <begin position="22"/>
        <end position="99"/>
    </location>
</feature>
<dbReference type="PANTHER" id="PTHR10562">
    <property type="entry name" value="SMALL UBIQUITIN-RELATED MODIFIER"/>
    <property type="match status" value="1"/>
</dbReference>
<evidence type="ECO:0000259" key="4">
    <source>
        <dbReference type="PROSITE" id="PS50053"/>
    </source>
</evidence>
<protein>
    <recommendedName>
        <fullName evidence="2">Small ubiquitin-related modifier</fullName>
        <shortName evidence="2">SUMO</shortName>
    </recommendedName>
</protein>
<evidence type="ECO:0000313" key="5">
    <source>
        <dbReference type="EMBL" id="KAF0300315.1"/>
    </source>
</evidence>
<keyword evidence="2" id="KW-0539">Nucleus</keyword>
<dbReference type="Pfam" id="PF11976">
    <property type="entry name" value="Rad60-SLD"/>
    <property type="match status" value="1"/>
</dbReference>
<dbReference type="Proteomes" id="UP000440578">
    <property type="component" value="Unassembled WGS sequence"/>
</dbReference>
<dbReference type="InterPro" id="IPR029071">
    <property type="entry name" value="Ubiquitin-like_domsf"/>
</dbReference>
<organism evidence="5 6">
    <name type="scientific">Amphibalanus amphitrite</name>
    <name type="common">Striped barnacle</name>
    <name type="synonym">Balanus amphitrite</name>
    <dbReference type="NCBI Taxonomy" id="1232801"/>
    <lineage>
        <taxon>Eukaryota</taxon>
        <taxon>Metazoa</taxon>
        <taxon>Ecdysozoa</taxon>
        <taxon>Arthropoda</taxon>
        <taxon>Crustacea</taxon>
        <taxon>Multicrustacea</taxon>
        <taxon>Cirripedia</taxon>
        <taxon>Thoracica</taxon>
        <taxon>Thoracicalcarea</taxon>
        <taxon>Balanomorpha</taxon>
        <taxon>Balanoidea</taxon>
        <taxon>Balanidae</taxon>
        <taxon>Amphibalaninae</taxon>
        <taxon>Amphibalanus</taxon>
    </lineage>
</organism>
<dbReference type="InterPro" id="IPR000626">
    <property type="entry name" value="Ubiquitin-like_dom"/>
</dbReference>
<keyword evidence="2" id="KW-0833">Ubl conjugation pathway</keyword>
<evidence type="ECO:0000256" key="1">
    <source>
        <dbReference type="ARBA" id="ARBA00009185"/>
    </source>
</evidence>
<dbReference type="AlphaFoldDB" id="A0A6A4W1K4"/>
<reference evidence="5 6" key="1">
    <citation type="submission" date="2019-07" db="EMBL/GenBank/DDBJ databases">
        <title>Draft genome assembly of a fouling barnacle, Amphibalanus amphitrite (Darwin, 1854): The first reference genome for Thecostraca.</title>
        <authorList>
            <person name="Kim W."/>
        </authorList>
    </citation>
    <scope>NUCLEOTIDE SEQUENCE [LARGE SCALE GENOMIC DNA]</scope>
    <source>
        <strain evidence="5">SNU_AA5</strain>
        <tissue evidence="5">Soma without cirri and trophi</tissue>
    </source>
</reference>
<proteinExistence type="inferred from homology"/>
<dbReference type="EMBL" id="VIIS01001273">
    <property type="protein sequence ID" value="KAF0300315.1"/>
    <property type="molecule type" value="Genomic_DNA"/>
</dbReference>
<dbReference type="GO" id="GO:0005634">
    <property type="term" value="C:nucleus"/>
    <property type="evidence" value="ECO:0007669"/>
    <property type="project" value="UniProtKB-SubCell"/>
</dbReference>
<name>A0A6A4W1K4_AMPAM</name>
<keyword evidence="6" id="KW-1185">Reference proteome</keyword>
<dbReference type="SUPFAM" id="SSF54236">
    <property type="entry name" value="Ubiquitin-like"/>
    <property type="match status" value="1"/>
</dbReference>
<comment type="similarity">
    <text evidence="1 2">Belongs to the ubiquitin family. SUMO subfamily.</text>
</comment>
<evidence type="ECO:0000313" key="6">
    <source>
        <dbReference type="Proteomes" id="UP000440578"/>
    </source>
</evidence>
<sequence>MAETGGGDPKEEKNKDAPGGDEHINLKVMGQDGSSVFFKIKRHTPFRKLMTAYCNRVNMSLHAVRFRFDGEPVREVDTPQTMSMEDGDAIEVFQQQTGGRRRPPTGSGS</sequence>
<feature type="compositionally biased region" description="Basic and acidic residues" evidence="3">
    <location>
        <begin position="8"/>
        <end position="25"/>
    </location>
</feature>